<keyword evidence="3" id="KW-1185">Reference proteome</keyword>
<feature type="compositionally biased region" description="Basic and acidic residues" evidence="1">
    <location>
        <begin position="206"/>
        <end position="219"/>
    </location>
</feature>
<proteinExistence type="predicted"/>
<feature type="region of interest" description="Disordered" evidence="1">
    <location>
        <begin position="194"/>
        <end position="227"/>
    </location>
</feature>
<protein>
    <submittedName>
        <fullName evidence="2">Uncharacterized protein</fullName>
    </submittedName>
</protein>
<evidence type="ECO:0000313" key="2">
    <source>
        <dbReference type="EMBL" id="KAK2146188.1"/>
    </source>
</evidence>
<comment type="caution">
    <text evidence="2">The sequence shown here is derived from an EMBL/GenBank/DDBJ whole genome shotgun (WGS) entry which is preliminary data.</text>
</comment>
<name>A0AAD9J4W4_9ANNE</name>
<gene>
    <name evidence="2" type="ORF">LSH36_626g05018</name>
</gene>
<organism evidence="2 3">
    <name type="scientific">Paralvinella palmiformis</name>
    <dbReference type="NCBI Taxonomy" id="53620"/>
    <lineage>
        <taxon>Eukaryota</taxon>
        <taxon>Metazoa</taxon>
        <taxon>Spiralia</taxon>
        <taxon>Lophotrochozoa</taxon>
        <taxon>Annelida</taxon>
        <taxon>Polychaeta</taxon>
        <taxon>Sedentaria</taxon>
        <taxon>Canalipalpata</taxon>
        <taxon>Terebellida</taxon>
        <taxon>Terebelliformia</taxon>
        <taxon>Alvinellidae</taxon>
        <taxon>Paralvinella</taxon>
    </lineage>
</organism>
<dbReference type="Proteomes" id="UP001208570">
    <property type="component" value="Unassembled WGS sequence"/>
</dbReference>
<reference evidence="2" key="1">
    <citation type="journal article" date="2023" name="Mol. Biol. Evol.">
        <title>Third-Generation Sequencing Reveals the Adaptive Role of the Epigenome in Three Deep-Sea Polychaetes.</title>
        <authorList>
            <person name="Perez M."/>
            <person name="Aroh O."/>
            <person name="Sun Y."/>
            <person name="Lan Y."/>
            <person name="Juniper S.K."/>
            <person name="Young C.R."/>
            <person name="Angers B."/>
            <person name="Qian P.Y."/>
        </authorList>
    </citation>
    <scope>NUCLEOTIDE SEQUENCE</scope>
    <source>
        <strain evidence="2">P08H-3</strain>
    </source>
</reference>
<evidence type="ECO:0000313" key="3">
    <source>
        <dbReference type="Proteomes" id="UP001208570"/>
    </source>
</evidence>
<dbReference type="AlphaFoldDB" id="A0AAD9J4W4"/>
<dbReference type="EMBL" id="JAODUP010000626">
    <property type="protein sequence ID" value="KAK2146188.1"/>
    <property type="molecule type" value="Genomic_DNA"/>
</dbReference>
<sequence length="227" mass="25445">MRNVVLKVGVKEGNAFAGCFIYDYEVLIWFKNVDVSWRNAANDDRKDNLHRFSTSCPSLQDSISPQLEVQPASSQDQIPDVADDVEGHAQLMSAVGRSPETYASQSAMHYAACPTGVNRTQCNVGSSMEIPVNAFSDHHQQQQHVHHHHPETASGHHQDITICINDVTVDSTDDYMVPSGGTDETNADFIEQVKKANKRRSSWCPEEGRKKEEKHEKQKMLNISGRR</sequence>
<evidence type="ECO:0000256" key="1">
    <source>
        <dbReference type="SAM" id="MobiDB-lite"/>
    </source>
</evidence>
<accession>A0AAD9J4W4</accession>